<dbReference type="STRING" id="1901.BB341_17495"/>
<accession>E2Q6C0</accession>
<name>E2Q6C0_STRCL</name>
<dbReference type="AlphaFoldDB" id="E2Q6C0"/>
<gene>
    <name evidence="2" type="ORF">SCLAV_2171</name>
</gene>
<proteinExistence type="predicted"/>
<dbReference type="Proteomes" id="UP000002357">
    <property type="component" value="Chromosome"/>
</dbReference>
<dbReference type="KEGG" id="sclf:BB341_17495"/>
<evidence type="ECO:0000256" key="1">
    <source>
        <dbReference type="SAM" id="MobiDB-lite"/>
    </source>
</evidence>
<dbReference type="EMBL" id="CM000913">
    <property type="protein sequence ID" value="EFG07244.1"/>
    <property type="molecule type" value="Genomic_DNA"/>
</dbReference>
<reference evidence="2 3" key="1">
    <citation type="journal article" date="2010" name="Genome Biol. Evol.">
        <title>The sequence of a 1.8-mb bacterial linear plasmid reveals a rich evolutionary reservoir of secondary metabolic pathways.</title>
        <authorList>
            <person name="Medema M.H."/>
            <person name="Trefzer A."/>
            <person name="Kovalchuk A."/>
            <person name="van den Berg M."/>
            <person name="Mueller U."/>
            <person name="Heijne W."/>
            <person name="Wu L."/>
            <person name="Alam M.T."/>
            <person name="Ronning C.M."/>
            <person name="Nierman W.C."/>
            <person name="Bovenberg R.A.L."/>
            <person name="Breitling R."/>
            <person name="Takano E."/>
        </authorList>
    </citation>
    <scope>NUCLEOTIDE SEQUENCE [LARGE SCALE GENOMIC DNA]</scope>
    <source>
        <strain evidence="3">ATCC 27064 / DSM 738 / JCM 4710 / NBRC 13307 / NCIMB 12785 / NRRL 3585 / VKM Ac-602</strain>
    </source>
</reference>
<evidence type="ECO:0000313" key="3">
    <source>
        <dbReference type="Proteomes" id="UP000002357"/>
    </source>
</evidence>
<keyword evidence="3" id="KW-1185">Reference proteome</keyword>
<evidence type="ECO:0000313" key="2">
    <source>
        <dbReference type="EMBL" id="EFG07244.1"/>
    </source>
</evidence>
<sequence length="60" mass="6166">MQVLVKGSVFVVVVHVVVTRGAAVLPDGPAPSRTGPRCPGHTAPVPRGTDPTARAGRSPW</sequence>
<feature type="region of interest" description="Disordered" evidence="1">
    <location>
        <begin position="25"/>
        <end position="60"/>
    </location>
</feature>
<protein>
    <submittedName>
        <fullName evidence="2">Uncharacterized protein</fullName>
    </submittedName>
</protein>
<organism evidence="2 3">
    <name type="scientific">Streptomyces clavuligerus</name>
    <dbReference type="NCBI Taxonomy" id="1901"/>
    <lineage>
        <taxon>Bacteria</taxon>
        <taxon>Bacillati</taxon>
        <taxon>Actinomycetota</taxon>
        <taxon>Actinomycetes</taxon>
        <taxon>Kitasatosporales</taxon>
        <taxon>Streptomycetaceae</taxon>
        <taxon>Streptomyces</taxon>
    </lineage>
</organism>